<dbReference type="AlphaFoldDB" id="A0A5B8MIV4"/>
<name>A0A5B8MIV4_9CHLO</name>
<dbReference type="PANTHER" id="PTHR31134:SF1">
    <property type="entry name" value="TRANSMEMBRANE PROTEIN 128"/>
    <property type="match status" value="1"/>
</dbReference>
<evidence type="ECO:0000313" key="4">
    <source>
        <dbReference type="EMBL" id="QDZ19595.1"/>
    </source>
</evidence>
<evidence type="ECO:0008006" key="6">
    <source>
        <dbReference type="Google" id="ProtNLM"/>
    </source>
</evidence>
<evidence type="ECO:0000256" key="1">
    <source>
        <dbReference type="SAM" id="MobiDB-lite"/>
    </source>
</evidence>
<keyword evidence="2" id="KW-0812">Transmembrane</keyword>
<feature type="transmembrane region" description="Helical" evidence="2">
    <location>
        <begin position="100"/>
        <end position="125"/>
    </location>
</feature>
<dbReference type="OrthoDB" id="58903at2759"/>
<dbReference type="Proteomes" id="UP000316726">
    <property type="component" value="Chromosome 3"/>
</dbReference>
<evidence type="ECO:0000313" key="3">
    <source>
        <dbReference type="EMBL" id="CAD9717118.1"/>
    </source>
</evidence>
<accession>A0A5B8MIV4</accession>
<dbReference type="EMBL" id="CP031036">
    <property type="protein sequence ID" value="QDZ19595.1"/>
    <property type="molecule type" value="Genomic_DNA"/>
</dbReference>
<reference evidence="4 5" key="1">
    <citation type="submission" date="2018-07" db="EMBL/GenBank/DDBJ databases">
        <title>The complete nuclear genome of the prasinophyte Chloropicon primus (CCMP1205).</title>
        <authorList>
            <person name="Pombert J.-F."/>
            <person name="Otis C."/>
            <person name="Turmel M."/>
            <person name="Lemieux C."/>
        </authorList>
    </citation>
    <scope>NUCLEOTIDE SEQUENCE [LARGE SCALE GENOMIC DNA]</scope>
    <source>
        <strain evidence="4 5">CCMP1205</strain>
    </source>
</reference>
<keyword evidence="5" id="KW-1185">Reference proteome</keyword>
<reference evidence="3" key="2">
    <citation type="submission" date="2021-01" db="EMBL/GenBank/DDBJ databases">
        <authorList>
            <person name="Corre E."/>
            <person name="Pelletier E."/>
            <person name="Niang G."/>
            <person name="Scheremetjew M."/>
            <person name="Finn R."/>
            <person name="Kale V."/>
            <person name="Holt S."/>
            <person name="Cochrane G."/>
            <person name="Meng A."/>
            <person name="Brown T."/>
            <person name="Cohen L."/>
        </authorList>
    </citation>
    <scope>NUCLEOTIDE SEQUENCE</scope>
    <source>
        <strain evidence="3">CCMP1205</strain>
    </source>
</reference>
<evidence type="ECO:0000256" key="2">
    <source>
        <dbReference type="SAM" id="Phobius"/>
    </source>
</evidence>
<gene>
    <name evidence="4" type="ORF">A3770_03p21130</name>
    <name evidence="3" type="ORF">CPRI1469_LOCUS5978</name>
</gene>
<feature type="compositionally biased region" description="Basic and acidic residues" evidence="1">
    <location>
        <begin position="1"/>
        <end position="16"/>
    </location>
</feature>
<feature type="transmembrane region" description="Helical" evidence="2">
    <location>
        <begin position="168"/>
        <end position="191"/>
    </location>
</feature>
<protein>
    <recommendedName>
        <fullName evidence="6">Transmembrane protein</fullName>
    </recommendedName>
</protein>
<dbReference type="EMBL" id="HBHL01008987">
    <property type="protein sequence ID" value="CAD9717118.1"/>
    <property type="molecule type" value="Transcribed_RNA"/>
</dbReference>
<organism evidence="4 5">
    <name type="scientific">Chloropicon primus</name>
    <dbReference type="NCBI Taxonomy" id="1764295"/>
    <lineage>
        <taxon>Eukaryota</taxon>
        <taxon>Viridiplantae</taxon>
        <taxon>Chlorophyta</taxon>
        <taxon>Chloropicophyceae</taxon>
        <taxon>Chloropicales</taxon>
        <taxon>Chloropicaceae</taxon>
        <taxon>Chloropicon</taxon>
    </lineage>
</organism>
<keyword evidence="2" id="KW-0472">Membrane</keyword>
<feature type="region of interest" description="Disordered" evidence="1">
    <location>
        <begin position="1"/>
        <end position="37"/>
    </location>
</feature>
<proteinExistence type="predicted"/>
<dbReference type="InterPro" id="IPR033579">
    <property type="entry name" value="TMEM128"/>
</dbReference>
<dbReference type="PANTHER" id="PTHR31134">
    <property type="entry name" value="TRANSMEMBRANE PROTEIN 128"/>
    <property type="match status" value="1"/>
</dbReference>
<feature type="transmembrane region" description="Helical" evidence="2">
    <location>
        <begin position="137"/>
        <end position="162"/>
    </location>
</feature>
<dbReference type="Pfam" id="PF20479">
    <property type="entry name" value="TMEM128"/>
    <property type="match status" value="1"/>
</dbReference>
<sequence length="208" mass="23138">MARPGYERVSDVKDDSDVTEGASAASGAARKRRPRKVKSLSQLEREVLEKRKRAEERERVRNKVEGLLWVVVSAFILWYGDGKRNFVAVVATDERIARNWLAACGVSFALNTCIYLYLTIWLGAVKGSKEDWNISSPYAIPAGTVLGIFTFFSFTIAVWPVWFLLSPLVAFALLLGFVGSWSAVAWALGWLRGSWSGGRKAIKARFSG</sequence>
<evidence type="ECO:0000313" key="5">
    <source>
        <dbReference type="Proteomes" id="UP000316726"/>
    </source>
</evidence>
<keyword evidence="2" id="KW-1133">Transmembrane helix</keyword>